<reference evidence="2" key="1">
    <citation type="submission" date="2021-01" db="EMBL/GenBank/DDBJ databases">
        <authorList>
            <person name="Corre E."/>
            <person name="Pelletier E."/>
            <person name="Niang G."/>
            <person name="Scheremetjew M."/>
            <person name="Finn R."/>
            <person name="Kale V."/>
            <person name="Holt S."/>
            <person name="Cochrane G."/>
            <person name="Meng A."/>
            <person name="Brown T."/>
            <person name="Cohen L."/>
        </authorList>
    </citation>
    <scope>NUCLEOTIDE SEQUENCE</scope>
    <source>
        <strain evidence="2">CCMP2222</strain>
    </source>
</reference>
<evidence type="ECO:0008006" key="3">
    <source>
        <dbReference type="Google" id="ProtNLM"/>
    </source>
</evidence>
<name>A0A7S2DJ08_9DINO</name>
<gene>
    <name evidence="2" type="ORF">AAND1436_LOCUS25847</name>
</gene>
<accession>A0A7S2DJ08</accession>
<dbReference type="AlphaFoldDB" id="A0A7S2DJ08"/>
<keyword evidence="1" id="KW-0732">Signal</keyword>
<proteinExistence type="predicted"/>
<organism evidence="2">
    <name type="scientific">Alexandrium andersonii</name>
    <dbReference type="NCBI Taxonomy" id="327968"/>
    <lineage>
        <taxon>Eukaryota</taxon>
        <taxon>Sar</taxon>
        <taxon>Alveolata</taxon>
        <taxon>Dinophyceae</taxon>
        <taxon>Gonyaulacales</taxon>
        <taxon>Pyrocystaceae</taxon>
        <taxon>Alexandrium</taxon>
    </lineage>
</organism>
<evidence type="ECO:0000256" key="1">
    <source>
        <dbReference type="SAM" id="SignalP"/>
    </source>
</evidence>
<sequence>MAAVPPQKVVVLAQVLFLQLLDEFCNLVSGQLARRQVDRLPEVVVRVGPRVVSCDAGRRLAIGAAVGPLDIVNLHSSMEDTAQLDRHLPVCQERVQPPDTCFLGNVINMKTHWYPKSACQHFNLRWV</sequence>
<evidence type="ECO:0000313" key="2">
    <source>
        <dbReference type="EMBL" id="CAD9454566.1"/>
    </source>
</evidence>
<feature type="signal peptide" evidence="1">
    <location>
        <begin position="1"/>
        <end position="30"/>
    </location>
</feature>
<protein>
    <recommendedName>
        <fullName evidence="3">Secreted protein</fullName>
    </recommendedName>
</protein>
<feature type="chain" id="PRO_5030732929" description="Secreted protein" evidence="1">
    <location>
        <begin position="31"/>
        <end position="127"/>
    </location>
</feature>
<dbReference type="EMBL" id="HBGQ01053316">
    <property type="protein sequence ID" value="CAD9454566.1"/>
    <property type="molecule type" value="Transcribed_RNA"/>
</dbReference>